<organism evidence="1 2">
    <name type="scientific">Dyadobacter psychrotolerans</name>
    <dbReference type="NCBI Taxonomy" id="2541721"/>
    <lineage>
        <taxon>Bacteria</taxon>
        <taxon>Pseudomonadati</taxon>
        <taxon>Bacteroidota</taxon>
        <taxon>Cytophagia</taxon>
        <taxon>Cytophagales</taxon>
        <taxon>Spirosomataceae</taxon>
        <taxon>Dyadobacter</taxon>
    </lineage>
</organism>
<evidence type="ECO:0008006" key="3">
    <source>
        <dbReference type="Google" id="ProtNLM"/>
    </source>
</evidence>
<dbReference type="EMBL" id="SMFL01000001">
    <property type="protein sequence ID" value="TDE18539.1"/>
    <property type="molecule type" value="Genomic_DNA"/>
</dbReference>
<accession>A0A4R5DVQ0</accession>
<keyword evidence="2" id="KW-1185">Reference proteome</keyword>
<protein>
    <recommendedName>
        <fullName evidence="3">RHS repeat-associated core domain-containing protein</fullName>
    </recommendedName>
</protein>
<gene>
    <name evidence="1" type="ORF">E0F88_03095</name>
</gene>
<dbReference type="OrthoDB" id="2972467at2"/>
<dbReference type="AlphaFoldDB" id="A0A4R5DVQ0"/>
<comment type="caution">
    <text evidence="1">The sequence shown here is derived from an EMBL/GenBank/DDBJ whole genome shotgun (WGS) entry which is preliminary data.</text>
</comment>
<evidence type="ECO:0000313" key="1">
    <source>
        <dbReference type="EMBL" id="TDE18539.1"/>
    </source>
</evidence>
<proteinExistence type="predicted"/>
<evidence type="ECO:0000313" key="2">
    <source>
        <dbReference type="Proteomes" id="UP000294850"/>
    </source>
</evidence>
<name>A0A4R5DVQ0_9BACT</name>
<sequence>MPEKTLSFSPYAYANDNPISMVDRDGRYAVSVHYDITYKTLIGLGYSRERADLIAHYSSTYADHPNAGPMLLDNMGHGVSPSRNPLAYRMSQGIAYDKTANSQEESNSNWHSMMSDAEADAGMTEKDAMNRGLKFGWDNIFDSDSGKDLGKLGQGLHALQDAMGHKGKKTSDHLGFNFSSVKQTLFTDMFGSTRQASNLTKSALIVTDLLQGKKANLKDGDRLNVTGMSGGQLQQVLQLLVKQGFQGNIKTD</sequence>
<reference evidence="1 2" key="1">
    <citation type="submission" date="2019-03" db="EMBL/GenBank/DDBJ databases">
        <title>Dyadobacter AR-3-6 sp. nov., isolated from arctic soil.</title>
        <authorList>
            <person name="Chaudhary D.K."/>
        </authorList>
    </citation>
    <scope>NUCLEOTIDE SEQUENCE [LARGE SCALE GENOMIC DNA]</scope>
    <source>
        <strain evidence="1 2">AR-3-6</strain>
    </source>
</reference>
<dbReference type="Proteomes" id="UP000294850">
    <property type="component" value="Unassembled WGS sequence"/>
</dbReference>
<dbReference type="RefSeq" id="WP_131956542.1">
    <property type="nucleotide sequence ID" value="NZ_SMFL01000001.1"/>
</dbReference>